<protein>
    <submittedName>
        <fullName evidence="1">Uncharacterized protein</fullName>
    </submittedName>
</protein>
<evidence type="ECO:0000313" key="2">
    <source>
        <dbReference type="Proteomes" id="UP000799424"/>
    </source>
</evidence>
<name>A0A6A7AJ87_9PLEO</name>
<evidence type="ECO:0000313" key="1">
    <source>
        <dbReference type="EMBL" id="KAF2833286.1"/>
    </source>
</evidence>
<accession>A0A6A7AJ87</accession>
<keyword evidence="2" id="KW-1185">Reference proteome</keyword>
<organism evidence="1 2">
    <name type="scientific">Ophiobolus disseminans</name>
    <dbReference type="NCBI Taxonomy" id="1469910"/>
    <lineage>
        <taxon>Eukaryota</taxon>
        <taxon>Fungi</taxon>
        <taxon>Dikarya</taxon>
        <taxon>Ascomycota</taxon>
        <taxon>Pezizomycotina</taxon>
        <taxon>Dothideomycetes</taxon>
        <taxon>Pleosporomycetidae</taxon>
        <taxon>Pleosporales</taxon>
        <taxon>Pleosporineae</taxon>
        <taxon>Phaeosphaeriaceae</taxon>
        <taxon>Ophiobolus</taxon>
    </lineage>
</organism>
<dbReference type="EMBL" id="MU006216">
    <property type="protein sequence ID" value="KAF2833286.1"/>
    <property type="molecule type" value="Genomic_DNA"/>
</dbReference>
<proteinExistence type="predicted"/>
<sequence length="121" mass="13523">MEHQQAGRGVNARTNGRTNEMPNWDITWRSREACACVLHILSYGITFATLFQSFTACIEVGTMSCSSMRSRQCETYVVLFFGVITEPRGVRRGGASSEESKKCCDDLHFMRAAMRSGRSLA</sequence>
<dbReference type="AlphaFoldDB" id="A0A6A7AJ87"/>
<reference evidence="1" key="1">
    <citation type="journal article" date="2020" name="Stud. Mycol.">
        <title>101 Dothideomycetes genomes: a test case for predicting lifestyles and emergence of pathogens.</title>
        <authorList>
            <person name="Haridas S."/>
            <person name="Albert R."/>
            <person name="Binder M."/>
            <person name="Bloem J."/>
            <person name="Labutti K."/>
            <person name="Salamov A."/>
            <person name="Andreopoulos B."/>
            <person name="Baker S."/>
            <person name="Barry K."/>
            <person name="Bills G."/>
            <person name="Bluhm B."/>
            <person name="Cannon C."/>
            <person name="Castanera R."/>
            <person name="Culley D."/>
            <person name="Daum C."/>
            <person name="Ezra D."/>
            <person name="Gonzalez J."/>
            <person name="Henrissat B."/>
            <person name="Kuo A."/>
            <person name="Liang C."/>
            <person name="Lipzen A."/>
            <person name="Lutzoni F."/>
            <person name="Magnuson J."/>
            <person name="Mondo S."/>
            <person name="Nolan M."/>
            <person name="Ohm R."/>
            <person name="Pangilinan J."/>
            <person name="Park H.-J."/>
            <person name="Ramirez L."/>
            <person name="Alfaro M."/>
            <person name="Sun H."/>
            <person name="Tritt A."/>
            <person name="Yoshinaga Y."/>
            <person name="Zwiers L.-H."/>
            <person name="Turgeon B."/>
            <person name="Goodwin S."/>
            <person name="Spatafora J."/>
            <person name="Crous P."/>
            <person name="Grigoriev I."/>
        </authorList>
    </citation>
    <scope>NUCLEOTIDE SEQUENCE</scope>
    <source>
        <strain evidence="1">CBS 113818</strain>
    </source>
</reference>
<gene>
    <name evidence="1" type="ORF">CC86DRAFT_7687</name>
</gene>
<dbReference type="Proteomes" id="UP000799424">
    <property type="component" value="Unassembled WGS sequence"/>
</dbReference>